<dbReference type="Pfam" id="PF25231">
    <property type="entry name" value="DUF7847"/>
    <property type="match status" value="1"/>
</dbReference>
<evidence type="ECO:0000256" key="2">
    <source>
        <dbReference type="SAM" id="Phobius"/>
    </source>
</evidence>
<feature type="transmembrane region" description="Helical" evidence="2">
    <location>
        <begin position="72"/>
        <end position="96"/>
    </location>
</feature>
<dbReference type="RefSeq" id="WP_027942241.1">
    <property type="nucleotide sequence ID" value="NZ_BSTI01000011.1"/>
</dbReference>
<feature type="transmembrane region" description="Helical" evidence="2">
    <location>
        <begin position="290"/>
        <end position="309"/>
    </location>
</feature>
<keyword evidence="5" id="KW-1185">Reference proteome</keyword>
<feature type="compositionally biased region" description="Polar residues" evidence="1">
    <location>
        <begin position="1"/>
        <end position="19"/>
    </location>
</feature>
<accession>A0A9W6R4L7</accession>
<sequence length="329" mass="34056">MSDNGGWSDPSRQGDQQKPSPGWQAPPPSFPQAPGYGSPRGYGKPGVIPLRPLSVGEILDGAINTMRRHPGLTFGVSAIVAVIEAALSLGASIWLLSEMGPIPPQPGPAATPQEALDYASAVLGQTAATLGVTLVITVLIRTFLTGFMTVVVGKAVLGKPITFGEALGELAPRLPALLGVTVLYTLMVAVGSVFFLVPGIWLYALFSLASPALVLEHGRVGQALNRSRLLVQGSWWRVFGVLLLTGVCATVIAFVIQIPFNLSAGVGGADMAELGSASIGVQLLSSAGQVVAQTLVAPFVAGATALLYIDQRMRKEGMDIQLARAAGAV</sequence>
<feature type="transmembrane region" description="Helical" evidence="2">
    <location>
        <begin position="238"/>
        <end position="260"/>
    </location>
</feature>
<keyword evidence="2" id="KW-0472">Membrane</keyword>
<feature type="transmembrane region" description="Helical" evidence="2">
    <location>
        <begin position="200"/>
        <end position="218"/>
    </location>
</feature>
<dbReference type="EMBL" id="BSTI01000011">
    <property type="protein sequence ID" value="GLY68250.1"/>
    <property type="molecule type" value="Genomic_DNA"/>
</dbReference>
<name>A0A9W6R4L7_9PSEU</name>
<evidence type="ECO:0000259" key="3">
    <source>
        <dbReference type="Pfam" id="PF25231"/>
    </source>
</evidence>
<comment type="caution">
    <text evidence="4">The sequence shown here is derived from an EMBL/GenBank/DDBJ whole genome shotgun (WGS) entry which is preliminary data.</text>
</comment>
<feature type="transmembrane region" description="Helical" evidence="2">
    <location>
        <begin position="127"/>
        <end position="153"/>
    </location>
</feature>
<organism evidence="4 5">
    <name type="scientific">Amycolatopsis taiwanensis</name>
    <dbReference type="NCBI Taxonomy" id="342230"/>
    <lineage>
        <taxon>Bacteria</taxon>
        <taxon>Bacillati</taxon>
        <taxon>Actinomycetota</taxon>
        <taxon>Actinomycetes</taxon>
        <taxon>Pseudonocardiales</taxon>
        <taxon>Pseudonocardiaceae</taxon>
        <taxon>Amycolatopsis</taxon>
    </lineage>
</organism>
<reference evidence="4" key="1">
    <citation type="submission" date="2023-03" db="EMBL/GenBank/DDBJ databases">
        <title>Amycolatopsis taiwanensis NBRC 103393.</title>
        <authorList>
            <person name="Ichikawa N."/>
            <person name="Sato H."/>
            <person name="Tonouchi N."/>
        </authorList>
    </citation>
    <scope>NUCLEOTIDE SEQUENCE</scope>
    <source>
        <strain evidence="4">NBRC 103393</strain>
    </source>
</reference>
<dbReference type="AlphaFoldDB" id="A0A9W6R4L7"/>
<feature type="transmembrane region" description="Helical" evidence="2">
    <location>
        <begin position="174"/>
        <end position="194"/>
    </location>
</feature>
<dbReference type="InterPro" id="IPR057169">
    <property type="entry name" value="DUF7847"/>
</dbReference>
<dbReference type="Proteomes" id="UP001165136">
    <property type="component" value="Unassembled WGS sequence"/>
</dbReference>
<evidence type="ECO:0000256" key="1">
    <source>
        <dbReference type="SAM" id="MobiDB-lite"/>
    </source>
</evidence>
<dbReference type="PANTHER" id="PTHR33133">
    <property type="entry name" value="OS08G0107100 PROTEIN-RELATED"/>
    <property type="match status" value="1"/>
</dbReference>
<protein>
    <submittedName>
        <fullName evidence="4">Membrane protein</fullName>
    </submittedName>
</protein>
<proteinExistence type="predicted"/>
<evidence type="ECO:0000313" key="4">
    <source>
        <dbReference type="EMBL" id="GLY68250.1"/>
    </source>
</evidence>
<feature type="domain" description="DUF7847" evidence="3">
    <location>
        <begin position="133"/>
        <end position="308"/>
    </location>
</feature>
<dbReference type="PANTHER" id="PTHR33133:SF1">
    <property type="entry name" value="EXPRESSED PROTEIN-RELATED"/>
    <property type="match status" value="1"/>
</dbReference>
<keyword evidence="2" id="KW-0812">Transmembrane</keyword>
<feature type="region of interest" description="Disordered" evidence="1">
    <location>
        <begin position="1"/>
        <end position="38"/>
    </location>
</feature>
<evidence type="ECO:0000313" key="5">
    <source>
        <dbReference type="Proteomes" id="UP001165136"/>
    </source>
</evidence>
<keyword evidence="2" id="KW-1133">Transmembrane helix</keyword>
<gene>
    <name evidence="4" type="ORF">Atai01_48690</name>
</gene>